<evidence type="ECO:0000313" key="1">
    <source>
        <dbReference type="EMBL" id="ORM72408.1"/>
    </source>
</evidence>
<gene>
    <name evidence="1" type="ORF">HA48_14735</name>
</gene>
<reference evidence="1 2" key="1">
    <citation type="journal article" date="2017" name="Antonie Van Leeuwenhoek">
        <title>Phylogenomic resolution of the bacterial genus Pantoea and its relationship with Erwinia and Tatumella.</title>
        <authorList>
            <person name="Palmer M."/>
            <person name="Steenkamp E.T."/>
            <person name="Coetzee M.P."/>
            <person name="Chan W.Y."/>
            <person name="van Zyl E."/>
            <person name="De Maayer P."/>
            <person name="Coutinho T.A."/>
            <person name="Blom J."/>
            <person name="Smits T.H."/>
            <person name="Duffy B."/>
            <person name="Venter S.N."/>
        </authorList>
    </citation>
    <scope>NUCLEOTIDE SEQUENCE [LARGE SCALE GENOMIC DNA]</scope>
    <source>
        <strain evidence="1 2">LMG 26277</strain>
    </source>
</reference>
<evidence type="ECO:0000313" key="2">
    <source>
        <dbReference type="Proteomes" id="UP000193104"/>
    </source>
</evidence>
<dbReference type="EMBL" id="MLFS01000042">
    <property type="protein sequence ID" value="ORM72408.1"/>
    <property type="molecule type" value="Genomic_DNA"/>
</dbReference>
<accession>A0A1X1D6W9</accession>
<sequence>MKKHYAERDLLEMDRAGNFYGNHVMAMTAEQLHSKSDIAAELGWRDMQIAALQQNRDALAAENAALKAGPQGFFAYGGDCGYEEFKTADEARKFANEEIAYYREQACDGWSDEVGGVVWGIVMQRATMTGLRAVEEGDNCAEGFTEWCDYTLLPNVETPAADAILNTVRAEGVEMLAENHQRIVDTLDGDSLFGDGERRHAAIAAAAVHFAGQLRADAAKDGV</sequence>
<protein>
    <recommendedName>
        <fullName evidence="3">Ead/Ea22-like family protein</fullName>
    </recommendedName>
</protein>
<organism evidence="1 2">
    <name type="scientific">Pantoea wallisii</name>
    <dbReference type="NCBI Taxonomy" id="1076551"/>
    <lineage>
        <taxon>Bacteria</taxon>
        <taxon>Pseudomonadati</taxon>
        <taxon>Pseudomonadota</taxon>
        <taxon>Gammaproteobacteria</taxon>
        <taxon>Enterobacterales</taxon>
        <taxon>Erwiniaceae</taxon>
        <taxon>Pantoea</taxon>
    </lineage>
</organism>
<comment type="caution">
    <text evidence="1">The sequence shown here is derived from an EMBL/GenBank/DDBJ whole genome shotgun (WGS) entry which is preliminary data.</text>
</comment>
<name>A0A1X1D6W9_9GAMM</name>
<evidence type="ECO:0008006" key="3">
    <source>
        <dbReference type="Google" id="ProtNLM"/>
    </source>
</evidence>
<keyword evidence="2" id="KW-1185">Reference proteome</keyword>
<proteinExistence type="predicted"/>
<dbReference type="AlphaFoldDB" id="A0A1X1D6W9"/>
<dbReference type="STRING" id="1076551.HA48_14735"/>
<dbReference type="Proteomes" id="UP000193104">
    <property type="component" value="Unassembled WGS sequence"/>
</dbReference>